<keyword evidence="4" id="KW-1185">Reference proteome</keyword>
<protein>
    <submittedName>
        <fullName evidence="3">Epimerase</fullName>
    </submittedName>
</protein>
<dbReference type="EMBL" id="PYBV01000062">
    <property type="protein sequence ID" value="PYC63462.1"/>
    <property type="molecule type" value="Genomic_DNA"/>
</dbReference>
<dbReference type="InterPro" id="IPR036291">
    <property type="entry name" value="NAD(P)-bd_dom_sf"/>
</dbReference>
<dbReference type="PANTHER" id="PTHR43238">
    <property type="entry name" value="GDP-L-FUCOSE SYNTHASE"/>
    <property type="match status" value="1"/>
</dbReference>
<dbReference type="AlphaFoldDB" id="A0A318NAN4"/>
<evidence type="ECO:0000259" key="2">
    <source>
        <dbReference type="Pfam" id="PF01370"/>
    </source>
</evidence>
<dbReference type="GO" id="GO:0050577">
    <property type="term" value="F:GDP-L-fucose synthase activity"/>
    <property type="evidence" value="ECO:0007669"/>
    <property type="project" value="TreeGrafter"/>
</dbReference>
<evidence type="ECO:0000256" key="1">
    <source>
        <dbReference type="SAM" id="MobiDB-lite"/>
    </source>
</evidence>
<dbReference type="Pfam" id="PF01370">
    <property type="entry name" value="Epimerase"/>
    <property type="match status" value="1"/>
</dbReference>
<accession>A0A318NAN4</accession>
<name>A0A318NAN4_9ACTN</name>
<dbReference type="OrthoDB" id="9801785at2"/>
<sequence>MSWNGSPPGTTGVSSPAPRAPRSSDRRPRRLTERKTVSQDHWSGKNIVVTGGLGLIGSHFAEQLVNAGAHVILPYRRDNRRVLRQLSGGNLRPVQADLRDDRDLERLFTDPAAPVDAIIHCAVVSGTMSVRLNQPAHILDANLRTVGNVLESARRHDVPDVVLLSSSDIYLDPGSDPIREDDDFRKGMGWSIDGYYLSKNFAEMMAEAYRAEYGINVFLPRLTSVYGPRDNFEPDTDRVVPTMVRKVLAGQDIEIWGDGSQTRTYMYAADLVRATLAMVEANKYPTLNIGTTETVSVLQLARMICAALEVPERIRIDLSKSGGRPSRNLDITGLGEIIDFTPRSLEQGLKETVAWYRDVYQTL</sequence>
<reference evidence="3 4" key="1">
    <citation type="submission" date="2018-03" db="EMBL/GenBank/DDBJ databases">
        <title>Bioinformatic expansion and discovery of thiopeptide antibiotics.</title>
        <authorList>
            <person name="Schwalen C.J."/>
            <person name="Hudson G.A."/>
            <person name="Mitchell D.A."/>
        </authorList>
    </citation>
    <scope>NUCLEOTIDE SEQUENCE [LARGE SCALE GENOMIC DNA]</scope>
    <source>
        <strain evidence="3 4">NRRL 8041</strain>
    </source>
</reference>
<feature type="region of interest" description="Disordered" evidence="1">
    <location>
        <begin position="1"/>
        <end position="39"/>
    </location>
</feature>
<dbReference type="Proteomes" id="UP000248333">
    <property type="component" value="Unassembled WGS sequence"/>
</dbReference>
<gene>
    <name evidence="3" type="ORF">C7C45_32000</name>
</gene>
<dbReference type="PANTHER" id="PTHR43238:SF1">
    <property type="entry name" value="GDP-L-FUCOSE SYNTHASE"/>
    <property type="match status" value="1"/>
</dbReference>
<feature type="compositionally biased region" description="Basic and acidic residues" evidence="1">
    <location>
        <begin position="22"/>
        <end position="38"/>
    </location>
</feature>
<organism evidence="3 4">
    <name type="scientific">Micromonospora arborensis</name>
    <dbReference type="NCBI Taxonomy" id="2116518"/>
    <lineage>
        <taxon>Bacteria</taxon>
        <taxon>Bacillati</taxon>
        <taxon>Actinomycetota</taxon>
        <taxon>Actinomycetes</taxon>
        <taxon>Micromonosporales</taxon>
        <taxon>Micromonosporaceae</taxon>
        <taxon>Micromonospora</taxon>
    </lineage>
</organism>
<dbReference type="InterPro" id="IPR001509">
    <property type="entry name" value="Epimerase_deHydtase"/>
</dbReference>
<evidence type="ECO:0000313" key="4">
    <source>
        <dbReference type="Proteomes" id="UP000248333"/>
    </source>
</evidence>
<evidence type="ECO:0000313" key="3">
    <source>
        <dbReference type="EMBL" id="PYC63462.1"/>
    </source>
</evidence>
<feature type="compositionally biased region" description="Polar residues" evidence="1">
    <location>
        <begin position="1"/>
        <end position="13"/>
    </location>
</feature>
<comment type="caution">
    <text evidence="3">The sequence shown here is derived from an EMBL/GenBank/DDBJ whole genome shotgun (WGS) entry which is preliminary data.</text>
</comment>
<dbReference type="Gene3D" id="3.40.50.720">
    <property type="entry name" value="NAD(P)-binding Rossmann-like Domain"/>
    <property type="match status" value="1"/>
</dbReference>
<feature type="domain" description="NAD-dependent epimerase/dehydratase" evidence="2">
    <location>
        <begin position="47"/>
        <end position="290"/>
    </location>
</feature>
<dbReference type="SUPFAM" id="SSF51735">
    <property type="entry name" value="NAD(P)-binding Rossmann-fold domains"/>
    <property type="match status" value="1"/>
</dbReference>
<proteinExistence type="predicted"/>